<feature type="transmembrane region" description="Helical" evidence="9">
    <location>
        <begin position="381"/>
        <end position="404"/>
    </location>
</feature>
<feature type="transmembrane region" description="Helical" evidence="9">
    <location>
        <begin position="7"/>
        <end position="24"/>
    </location>
</feature>
<feature type="transmembrane region" description="Helical" evidence="9">
    <location>
        <begin position="416"/>
        <end position="437"/>
    </location>
</feature>
<evidence type="ECO:0000256" key="6">
    <source>
        <dbReference type="ARBA" id="ARBA00023136"/>
    </source>
</evidence>
<evidence type="ECO:0000256" key="5">
    <source>
        <dbReference type="ARBA" id="ARBA00022989"/>
    </source>
</evidence>
<feature type="compositionally biased region" description="Basic and acidic residues" evidence="8">
    <location>
        <begin position="496"/>
        <end position="512"/>
    </location>
</feature>
<reference evidence="11 12" key="1">
    <citation type="submission" date="2024-01" db="EMBL/GenBank/DDBJ databases">
        <title>Complete genome of Cladobotryum mycophilum ATHUM6906.</title>
        <authorList>
            <person name="Christinaki A.C."/>
            <person name="Myridakis A.I."/>
            <person name="Kouvelis V.N."/>
        </authorList>
    </citation>
    <scope>NUCLEOTIDE SEQUENCE [LARGE SCALE GENOMIC DNA]</scope>
    <source>
        <strain evidence="11 12">ATHUM6906</strain>
    </source>
</reference>
<dbReference type="Pfam" id="PF00083">
    <property type="entry name" value="Sugar_tr"/>
    <property type="match status" value="1"/>
</dbReference>
<dbReference type="PANTHER" id="PTHR48022:SF43">
    <property type="entry name" value="QUINATE TRANSPORTER, PUTATIVE (AFU_ORTHOLOGUE AFUA_1G16230)-RELATED"/>
    <property type="match status" value="1"/>
</dbReference>
<dbReference type="SUPFAM" id="SSF103473">
    <property type="entry name" value="MFS general substrate transporter"/>
    <property type="match status" value="1"/>
</dbReference>
<dbReference type="InterPro" id="IPR036259">
    <property type="entry name" value="MFS_trans_sf"/>
</dbReference>
<keyword evidence="12" id="KW-1185">Reference proteome</keyword>
<dbReference type="EMBL" id="JAVFKD010000012">
    <property type="protein sequence ID" value="KAK5992563.1"/>
    <property type="molecule type" value="Genomic_DNA"/>
</dbReference>
<feature type="transmembrane region" description="Helical" evidence="9">
    <location>
        <begin position="98"/>
        <end position="118"/>
    </location>
</feature>
<keyword evidence="5 9" id="KW-1133">Transmembrane helix</keyword>
<dbReference type="PANTHER" id="PTHR48022">
    <property type="entry name" value="PLASTIDIC GLUCOSE TRANSPORTER 4"/>
    <property type="match status" value="1"/>
</dbReference>
<organism evidence="11 12">
    <name type="scientific">Cladobotryum mycophilum</name>
    <dbReference type="NCBI Taxonomy" id="491253"/>
    <lineage>
        <taxon>Eukaryota</taxon>
        <taxon>Fungi</taxon>
        <taxon>Dikarya</taxon>
        <taxon>Ascomycota</taxon>
        <taxon>Pezizomycotina</taxon>
        <taxon>Sordariomycetes</taxon>
        <taxon>Hypocreomycetidae</taxon>
        <taxon>Hypocreales</taxon>
        <taxon>Hypocreaceae</taxon>
        <taxon>Cladobotryum</taxon>
    </lineage>
</organism>
<protein>
    <submittedName>
        <fullName evidence="11">MFS-type transporter qa-x-like protein</fullName>
    </submittedName>
</protein>
<comment type="caution">
    <text evidence="11">The sequence shown here is derived from an EMBL/GenBank/DDBJ whole genome shotgun (WGS) entry which is preliminary data.</text>
</comment>
<evidence type="ECO:0000256" key="9">
    <source>
        <dbReference type="SAM" id="Phobius"/>
    </source>
</evidence>
<name>A0ABR0SK80_9HYPO</name>
<sequence length="534" mass="59206">MHRKLSNINFYYVLTVLIISSGSIPKGYDEGGFAGVASLPSFLADYGLLRHQWKGSKHELVSLKANITSFGVLGAAIGAIISLAITDRLGRLRTWQTFMGLWMTGFFVTTFASGIRGLLLFSRLWSGFGAGGLTVVAPLYLSEIAPSRTRGMIVSVYMVVLLSFLMFGFFINYGAKKTLPPTREQYRIVLGVPLIPVGIAFISSFFLKDTPRWLASRGRTDEALAALARLRKSPPEDPIVLHEYAEIVEQVRDKQQALAGTPIWTIIKEVATISSYRNRFLLGAMMQTIAQWSGGNGITYYIPDIFKFAGVRTDDLSLISSGAYGAVKLVFTMIFTWGLIDVFGRRRCFMAGLFLQCITHIYMAVYAGVWMGSGNKSASDAAIASVFVYAVGWSIGLCTVQYLYGTEILPTRIRSVCYAANMTIHWFFQFAVVRVAPPMFEKLHIWGAYVFWAVICAVGLVILGLWAPETKGVPMERMAELFSGPWYMGWKAKLDPQSDTEPLHRSGSRETSHTAVDPPVETESESFHRKLPGV</sequence>
<feature type="transmembrane region" description="Helical" evidence="9">
    <location>
        <begin position="153"/>
        <end position="174"/>
    </location>
</feature>
<feature type="transmembrane region" description="Helical" evidence="9">
    <location>
        <begin position="124"/>
        <end position="141"/>
    </location>
</feature>
<gene>
    <name evidence="11" type="ORF">PT974_05976</name>
</gene>
<dbReference type="InterPro" id="IPR005828">
    <property type="entry name" value="MFS_sugar_transport-like"/>
</dbReference>
<evidence type="ECO:0000256" key="3">
    <source>
        <dbReference type="ARBA" id="ARBA00022448"/>
    </source>
</evidence>
<feature type="domain" description="Major facilitator superfamily (MFS) profile" evidence="10">
    <location>
        <begin position="15"/>
        <end position="471"/>
    </location>
</feature>
<feature type="transmembrane region" description="Helical" evidence="9">
    <location>
        <begin position="443"/>
        <end position="467"/>
    </location>
</feature>
<dbReference type="PRINTS" id="PR00171">
    <property type="entry name" value="SUGRTRNSPORT"/>
</dbReference>
<accession>A0ABR0SK80</accession>
<dbReference type="InterPro" id="IPR003663">
    <property type="entry name" value="Sugar/inositol_transpt"/>
</dbReference>
<dbReference type="Gene3D" id="1.20.1250.20">
    <property type="entry name" value="MFS general substrate transporter like domains"/>
    <property type="match status" value="1"/>
</dbReference>
<feature type="transmembrane region" description="Helical" evidence="9">
    <location>
        <begin position="322"/>
        <end position="342"/>
    </location>
</feature>
<evidence type="ECO:0000256" key="1">
    <source>
        <dbReference type="ARBA" id="ARBA00004141"/>
    </source>
</evidence>
<feature type="transmembrane region" description="Helical" evidence="9">
    <location>
        <begin position="349"/>
        <end position="369"/>
    </location>
</feature>
<dbReference type="InterPro" id="IPR020846">
    <property type="entry name" value="MFS_dom"/>
</dbReference>
<keyword evidence="3 7" id="KW-0813">Transport</keyword>
<evidence type="ECO:0000313" key="12">
    <source>
        <dbReference type="Proteomes" id="UP001338125"/>
    </source>
</evidence>
<evidence type="ECO:0000259" key="10">
    <source>
        <dbReference type="PROSITE" id="PS50850"/>
    </source>
</evidence>
<dbReference type="PROSITE" id="PS50850">
    <property type="entry name" value="MFS"/>
    <property type="match status" value="1"/>
</dbReference>
<feature type="region of interest" description="Disordered" evidence="8">
    <location>
        <begin position="496"/>
        <end position="534"/>
    </location>
</feature>
<evidence type="ECO:0000313" key="11">
    <source>
        <dbReference type="EMBL" id="KAK5992563.1"/>
    </source>
</evidence>
<evidence type="ECO:0000256" key="4">
    <source>
        <dbReference type="ARBA" id="ARBA00022692"/>
    </source>
</evidence>
<proteinExistence type="inferred from homology"/>
<comment type="subcellular location">
    <subcellularLocation>
        <location evidence="1">Membrane</location>
        <topology evidence="1">Multi-pass membrane protein</topology>
    </subcellularLocation>
</comment>
<evidence type="ECO:0000256" key="2">
    <source>
        <dbReference type="ARBA" id="ARBA00010992"/>
    </source>
</evidence>
<comment type="similarity">
    <text evidence="2 7">Belongs to the major facilitator superfamily. Sugar transporter (TC 2.A.1.1) family.</text>
</comment>
<evidence type="ECO:0000256" key="8">
    <source>
        <dbReference type="SAM" id="MobiDB-lite"/>
    </source>
</evidence>
<evidence type="ECO:0000256" key="7">
    <source>
        <dbReference type="RuleBase" id="RU003346"/>
    </source>
</evidence>
<keyword evidence="4 9" id="KW-0812">Transmembrane</keyword>
<dbReference type="InterPro" id="IPR050360">
    <property type="entry name" value="MFS_Sugar_Transporters"/>
</dbReference>
<dbReference type="NCBIfam" id="TIGR00879">
    <property type="entry name" value="SP"/>
    <property type="match status" value="1"/>
</dbReference>
<feature type="transmembrane region" description="Helical" evidence="9">
    <location>
        <begin position="67"/>
        <end position="86"/>
    </location>
</feature>
<feature type="transmembrane region" description="Helical" evidence="9">
    <location>
        <begin position="186"/>
        <end position="207"/>
    </location>
</feature>
<dbReference type="Proteomes" id="UP001338125">
    <property type="component" value="Unassembled WGS sequence"/>
</dbReference>
<feature type="transmembrane region" description="Helical" evidence="9">
    <location>
        <begin position="280"/>
        <end position="302"/>
    </location>
</feature>
<keyword evidence="6 9" id="KW-0472">Membrane</keyword>